<comment type="caution">
    <text evidence="7">The sequence shown here is derived from an EMBL/GenBank/DDBJ whole genome shotgun (WGS) entry which is preliminary data.</text>
</comment>
<dbReference type="GO" id="GO:0016020">
    <property type="term" value="C:membrane"/>
    <property type="evidence" value="ECO:0007669"/>
    <property type="project" value="UniProtKB-SubCell"/>
</dbReference>
<evidence type="ECO:0000256" key="4">
    <source>
        <dbReference type="ARBA" id="ARBA00023136"/>
    </source>
</evidence>
<accession>A0A926EA87</accession>
<organism evidence="7 8">
    <name type="scientific">Zongyangia hominis</name>
    <dbReference type="NCBI Taxonomy" id="2763677"/>
    <lineage>
        <taxon>Bacteria</taxon>
        <taxon>Bacillati</taxon>
        <taxon>Bacillota</taxon>
        <taxon>Clostridia</taxon>
        <taxon>Eubacteriales</taxon>
        <taxon>Oscillospiraceae</taxon>
        <taxon>Zongyangia</taxon>
    </lineage>
</organism>
<evidence type="ECO:0000259" key="6">
    <source>
        <dbReference type="Pfam" id="PF13515"/>
    </source>
</evidence>
<evidence type="ECO:0000256" key="2">
    <source>
        <dbReference type="ARBA" id="ARBA00022692"/>
    </source>
</evidence>
<feature type="transmembrane region" description="Helical" evidence="5">
    <location>
        <begin position="391"/>
        <end position="409"/>
    </location>
</feature>
<feature type="transmembrane region" description="Helical" evidence="5">
    <location>
        <begin position="429"/>
        <end position="449"/>
    </location>
</feature>
<keyword evidence="8" id="KW-1185">Reference proteome</keyword>
<dbReference type="EMBL" id="JACRTC010000001">
    <property type="protein sequence ID" value="MBC8569318.1"/>
    <property type="molecule type" value="Genomic_DNA"/>
</dbReference>
<feature type="transmembrane region" description="Helical" evidence="5">
    <location>
        <begin position="63"/>
        <end position="82"/>
    </location>
</feature>
<evidence type="ECO:0000313" key="8">
    <source>
        <dbReference type="Proteomes" id="UP000660861"/>
    </source>
</evidence>
<feature type="transmembrane region" description="Helical" evidence="5">
    <location>
        <begin position="12"/>
        <end position="32"/>
    </location>
</feature>
<keyword evidence="4 5" id="KW-0472">Membrane</keyword>
<evidence type="ECO:0000256" key="3">
    <source>
        <dbReference type="ARBA" id="ARBA00022989"/>
    </source>
</evidence>
<gene>
    <name evidence="7" type="ORF">H8709_00550</name>
</gene>
<proteinExistence type="predicted"/>
<keyword evidence="2 5" id="KW-0812">Transmembrane</keyword>
<feature type="transmembrane region" description="Helical" evidence="5">
    <location>
        <begin position="137"/>
        <end position="153"/>
    </location>
</feature>
<sequence>MRMKESFTKNFRHATLNFIFIVLFVNVFQYIFGMENSIVGVIFTIMMSASMVRDLTATPVKHLCIQTGVLFLMAVAACFVTSVPPMLALPVNLSMIFLILYAFTYEYVSHLYFPYILSYLFLVFISPVTPAQLPKRLLGVFVGAVCIILYQLVNGRNRVVETARDVLVSMIDEADGCIRCLLSAKGVPRNPEQLRAELCKLSKIVYDRRKSALCISDASFSMIDAGRGLENLVLLLYEMEGTVTEERAKMLRKLSASLTTFRSYMLRETSEIPAFSRLDFGPQDSGEAEQFYQCLVYIRGQMLQMTRPEKQKHYRRTLLSLSTRLKAALRVSPVRVIYALRVSCLLALCTLAVQLLALPHGKWLLFTVASVSLPYADDVGTKAKKRMRATLIGGACSIAVFSLISSMTGRTIVMMLSGYLSFYFTDYSGTFACSTVGALGGAVIMSAFGWGPVGYLSLVRLGYIVLGVLIAFLANDVFFPFKRAVATRQLVQKYVSTTEFLSRVCKEPDTDPQLYYGLVIQAHLQEEKLRQNAEELSWDGAKELLERCRQAVRQAHRSRPASCSMS</sequence>
<evidence type="ECO:0000256" key="1">
    <source>
        <dbReference type="ARBA" id="ARBA00004141"/>
    </source>
</evidence>
<dbReference type="AlphaFoldDB" id="A0A926EA87"/>
<feature type="transmembrane region" description="Helical" evidence="5">
    <location>
        <begin position="112"/>
        <end position="131"/>
    </location>
</feature>
<feature type="transmembrane region" description="Helical" evidence="5">
    <location>
        <begin position="38"/>
        <end position="56"/>
    </location>
</feature>
<evidence type="ECO:0000256" key="5">
    <source>
        <dbReference type="SAM" id="Phobius"/>
    </source>
</evidence>
<name>A0A926EA87_9FIRM</name>
<evidence type="ECO:0000313" key="7">
    <source>
        <dbReference type="EMBL" id="MBC8569318.1"/>
    </source>
</evidence>
<feature type="transmembrane region" description="Helical" evidence="5">
    <location>
        <begin position="461"/>
        <end position="481"/>
    </location>
</feature>
<feature type="transmembrane region" description="Helical" evidence="5">
    <location>
        <begin position="88"/>
        <end position="105"/>
    </location>
</feature>
<keyword evidence="3 5" id="KW-1133">Transmembrane helix</keyword>
<comment type="subcellular location">
    <subcellularLocation>
        <location evidence="1">Membrane</location>
        <topology evidence="1">Multi-pass membrane protein</topology>
    </subcellularLocation>
</comment>
<protein>
    <submittedName>
        <fullName evidence="7">FUSC family protein</fullName>
    </submittedName>
</protein>
<reference evidence="7" key="1">
    <citation type="submission" date="2020-08" db="EMBL/GenBank/DDBJ databases">
        <title>Genome public.</title>
        <authorList>
            <person name="Liu C."/>
            <person name="Sun Q."/>
        </authorList>
    </citation>
    <scope>NUCLEOTIDE SEQUENCE</scope>
    <source>
        <strain evidence="7">NSJ-54</strain>
    </source>
</reference>
<feature type="domain" description="Integral membrane bound transporter" evidence="6">
    <location>
        <begin position="348"/>
        <end position="474"/>
    </location>
</feature>
<dbReference type="InterPro" id="IPR049453">
    <property type="entry name" value="Memb_transporter_dom"/>
</dbReference>
<dbReference type="Pfam" id="PF13515">
    <property type="entry name" value="FUSC_2"/>
    <property type="match status" value="1"/>
</dbReference>
<dbReference type="Proteomes" id="UP000660861">
    <property type="component" value="Unassembled WGS sequence"/>
</dbReference>